<dbReference type="SMART" id="SM00220">
    <property type="entry name" value="S_TKc"/>
    <property type="match status" value="1"/>
</dbReference>
<protein>
    <submittedName>
        <fullName evidence="8">Kinase-like domain-containing protein</fullName>
    </submittedName>
</protein>
<dbReference type="Gene3D" id="3.30.200.20">
    <property type="entry name" value="Phosphorylase Kinase, domain 1"/>
    <property type="match status" value="1"/>
</dbReference>
<dbReference type="SUPFAM" id="SSF49879">
    <property type="entry name" value="SMAD/FHA domain"/>
    <property type="match status" value="1"/>
</dbReference>
<evidence type="ECO:0000313" key="9">
    <source>
        <dbReference type="Proteomes" id="UP000774617"/>
    </source>
</evidence>
<keyword evidence="9" id="KW-1185">Reference proteome</keyword>
<name>A0ABQ8GC98_9PEZI</name>
<proteinExistence type="inferred from homology"/>
<dbReference type="EMBL" id="JAGTJR010000012">
    <property type="protein sequence ID" value="KAH7051340.1"/>
    <property type="molecule type" value="Genomic_DNA"/>
</dbReference>
<dbReference type="PROSITE" id="PS50011">
    <property type="entry name" value="PROTEIN_KINASE_DOM"/>
    <property type="match status" value="1"/>
</dbReference>
<dbReference type="PROSITE" id="PS00107">
    <property type="entry name" value="PROTEIN_KINASE_ATP"/>
    <property type="match status" value="1"/>
</dbReference>
<feature type="region of interest" description="Disordered" evidence="5">
    <location>
        <begin position="575"/>
        <end position="596"/>
    </location>
</feature>
<sequence>MAAASQRQASQPEIPVAFLDVRHAASDYDGGDSALRTRIAIHANDDFYLGRDSLELKETYGTVSKRHLKIHCILFEDGGQWSISPLVYAEDVSTNGTYLKRFQTPLEDLLDSRGILMRSKTRITLLEENDELWFHQHGFLQYRVNKDLEGKDPPFRSTVQADLKVIGRRYHMKPRKIGEGGYGAVHVAVHRKTQRQLACKIVALDTIRQQKDISEERLTREFDILRDLDHPNIVRLEKVFHSHTNLYIFQELLSGGDLFSFMDKSHRSGIRSIEAAVIVQQILRGIDYLHDRGIVHRDLKPDNILLTSAKIGSRVVITDFGQARHLPSPKQPSKIVSKRMNTVVGTIGFNAPEVYKWNPEINPGDGYSKAIDMWSIGCITSHLLSGYPIFNEGNDKDVEYAIKSRSRECDLEVLDKDPVWQRVGRRTKDFIRRTLVLDEKFRMTAKEALDHEWFSNPSHADELEAVYQHAIRDWEPKRKVFKLVERIESPRPKMDLHASRFFGLSSKLPAIEEESDCPPASPFEPQQTTEDDESEIPLPAQSHKITETEDFTPAKDRSPTHQSPSVLNHAQLINPKQRAHEDSSSTQDLDSPHQEVPDLSLGHMLAQLSNARQGSHMFCENSMPLSSTSADSYTFGPPNTGPESVSQEMTRLSLLEERNDVAMTKTNAVVEPSDDEVQETAETTSSGQRANHVTLGKRQPSFDFDEGMDDIDFLEVAAAVDFRQVVWKRPRIS</sequence>
<evidence type="ECO:0000256" key="2">
    <source>
        <dbReference type="ARBA" id="ARBA00022741"/>
    </source>
</evidence>
<dbReference type="PANTHER" id="PTHR24347">
    <property type="entry name" value="SERINE/THREONINE-PROTEIN KINASE"/>
    <property type="match status" value="1"/>
</dbReference>
<evidence type="ECO:0000259" key="6">
    <source>
        <dbReference type="PROSITE" id="PS50006"/>
    </source>
</evidence>
<dbReference type="SUPFAM" id="SSF56112">
    <property type="entry name" value="Protein kinase-like (PK-like)"/>
    <property type="match status" value="1"/>
</dbReference>
<evidence type="ECO:0000313" key="8">
    <source>
        <dbReference type="EMBL" id="KAH7051340.1"/>
    </source>
</evidence>
<evidence type="ECO:0000256" key="4">
    <source>
        <dbReference type="PROSITE-ProRule" id="PRU10141"/>
    </source>
</evidence>
<evidence type="ECO:0000259" key="7">
    <source>
        <dbReference type="PROSITE" id="PS50011"/>
    </source>
</evidence>
<dbReference type="Gene3D" id="2.60.200.20">
    <property type="match status" value="1"/>
</dbReference>
<accession>A0ABQ8GC98</accession>
<feature type="domain" description="Protein kinase" evidence="7">
    <location>
        <begin position="171"/>
        <end position="454"/>
    </location>
</feature>
<dbReference type="InterPro" id="IPR011009">
    <property type="entry name" value="Kinase-like_dom_sf"/>
</dbReference>
<dbReference type="CDD" id="cd05117">
    <property type="entry name" value="STKc_CAMK"/>
    <property type="match status" value="1"/>
</dbReference>
<evidence type="ECO:0000256" key="5">
    <source>
        <dbReference type="SAM" id="MobiDB-lite"/>
    </source>
</evidence>
<evidence type="ECO:0000256" key="3">
    <source>
        <dbReference type="ARBA" id="ARBA00022840"/>
    </source>
</evidence>
<dbReference type="InterPro" id="IPR000253">
    <property type="entry name" value="FHA_dom"/>
</dbReference>
<feature type="binding site" evidence="4">
    <location>
        <position position="200"/>
    </location>
    <ligand>
        <name>ATP</name>
        <dbReference type="ChEBI" id="CHEBI:30616"/>
    </ligand>
</feature>
<comment type="caution">
    <text evidence="8">The sequence shown here is derived from an EMBL/GenBank/DDBJ whole genome shotgun (WGS) entry which is preliminary data.</text>
</comment>
<dbReference type="PROSITE" id="PS00108">
    <property type="entry name" value="PROTEIN_KINASE_ST"/>
    <property type="match status" value="1"/>
</dbReference>
<dbReference type="PROSITE" id="PS50006">
    <property type="entry name" value="FHA_DOMAIN"/>
    <property type="match status" value="1"/>
</dbReference>
<dbReference type="Proteomes" id="UP000774617">
    <property type="component" value="Unassembled WGS sequence"/>
</dbReference>
<comment type="similarity">
    <text evidence="1">Belongs to the protein kinase superfamily. CAMK Ser/Thr protein kinase family. CHEK2 subfamily.</text>
</comment>
<feature type="domain" description="FHA" evidence="6">
    <location>
        <begin position="47"/>
        <end position="104"/>
    </location>
</feature>
<organism evidence="8 9">
    <name type="scientific">Macrophomina phaseolina</name>
    <dbReference type="NCBI Taxonomy" id="35725"/>
    <lineage>
        <taxon>Eukaryota</taxon>
        <taxon>Fungi</taxon>
        <taxon>Dikarya</taxon>
        <taxon>Ascomycota</taxon>
        <taxon>Pezizomycotina</taxon>
        <taxon>Dothideomycetes</taxon>
        <taxon>Dothideomycetes incertae sedis</taxon>
        <taxon>Botryosphaeriales</taxon>
        <taxon>Botryosphaeriaceae</taxon>
        <taxon>Macrophomina</taxon>
    </lineage>
</organism>
<dbReference type="Gene3D" id="1.10.510.10">
    <property type="entry name" value="Transferase(Phosphotransferase) domain 1"/>
    <property type="match status" value="1"/>
</dbReference>
<dbReference type="InterPro" id="IPR008984">
    <property type="entry name" value="SMAD_FHA_dom_sf"/>
</dbReference>
<keyword evidence="2 4" id="KW-0547">Nucleotide-binding</keyword>
<dbReference type="Pfam" id="PF00069">
    <property type="entry name" value="Pkinase"/>
    <property type="match status" value="1"/>
</dbReference>
<evidence type="ECO:0000256" key="1">
    <source>
        <dbReference type="ARBA" id="ARBA00005575"/>
    </source>
</evidence>
<feature type="region of interest" description="Disordered" evidence="5">
    <location>
        <begin position="512"/>
        <end position="545"/>
    </location>
</feature>
<reference evidence="8 9" key="1">
    <citation type="journal article" date="2021" name="Nat. Commun.">
        <title>Genetic determinants of endophytism in the Arabidopsis root mycobiome.</title>
        <authorList>
            <person name="Mesny F."/>
            <person name="Miyauchi S."/>
            <person name="Thiergart T."/>
            <person name="Pickel B."/>
            <person name="Atanasova L."/>
            <person name="Karlsson M."/>
            <person name="Huettel B."/>
            <person name="Barry K.W."/>
            <person name="Haridas S."/>
            <person name="Chen C."/>
            <person name="Bauer D."/>
            <person name="Andreopoulos W."/>
            <person name="Pangilinan J."/>
            <person name="LaButti K."/>
            <person name="Riley R."/>
            <person name="Lipzen A."/>
            <person name="Clum A."/>
            <person name="Drula E."/>
            <person name="Henrissat B."/>
            <person name="Kohler A."/>
            <person name="Grigoriev I.V."/>
            <person name="Martin F.M."/>
            <person name="Hacquard S."/>
        </authorList>
    </citation>
    <scope>NUCLEOTIDE SEQUENCE [LARGE SCALE GENOMIC DNA]</scope>
    <source>
        <strain evidence="8 9">MPI-SDFR-AT-0080</strain>
    </source>
</reference>
<dbReference type="InterPro" id="IPR017441">
    <property type="entry name" value="Protein_kinase_ATP_BS"/>
</dbReference>
<keyword evidence="3 4" id="KW-0067">ATP-binding</keyword>
<dbReference type="InterPro" id="IPR008271">
    <property type="entry name" value="Ser/Thr_kinase_AS"/>
</dbReference>
<gene>
    <name evidence="8" type="ORF">B0J12DRAFT_740258</name>
</gene>
<dbReference type="InterPro" id="IPR000719">
    <property type="entry name" value="Prot_kinase_dom"/>
</dbReference>